<evidence type="ECO:0000313" key="7">
    <source>
        <dbReference type="Proteomes" id="UP000034566"/>
    </source>
</evidence>
<evidence type="ECO:0000313" key="2">
    <source>
        <dbReference type="EMBL" id="KKG56898.1"/>
    </source>
</evidence>
<dbReference type="EMBL" id="JJPJ01000162">
    <property type="protein sequence ID" value="KKG56898.1"/>
    <property type="molecule type" value="Genomic_DNA"/>
</dbReference>
<evidence type="ECO:0000313" key="6">
    <source>
        <dbReference type="Proteomes" id="UP000034279"/>
    </source>
</evidence>
<dbReference type="EMBL" id="JJPI01000019">
    <property type="protein sequence ID" value="KKG57590.1"/>
    <property type="molecule type" value="Genomic_DNA"/>
</dbReference>
<dbReference type="Gene3D" id="3.40.50.2000">
    <property type="entry name" value="Glycogen Phosphorylase B"/>
    <property type="match status" value="2"/>
</dbReference>
<accession>A0A0F8IIU2</accession>
<dbReference type="PATRIC" id="fig|2209.42.peg.4256"/>
<evidence type="ECO:0000313" key="3">
    <source>
        <dbReference type="EMBL" id="KKG57590.1"/>
    </source>
</evidence>
<feature type="domain" description="Glycosyltransferase subfamily 4-like N-terminal" evidence="1">
    <location>
        <begin position="23"/>
        <end position="163"/>
    </location>
</feature>
<dbReference type="Proteomes" id="UP000034188">
    <property type="component" value="Unassembled WGS sequence"/>
</dbReference>
<dbReference type="Pfam" id="PF13439">
    <property type="entry name" value="Glyco_transf_4"/>
    <property type="match status" value="1"/>
</dbReference>
<dbReference type="Pfam" id="PF13692">
    <property type="entry name" value="Glyco_trans_1_4"/>
    <property type="match status" value="1"/>
</dbReference>
<evidence type="ECO:0000259" key="1">
    <source>
        <dbReference type="Pfam" id="PF13439"/>
    </source>
</evidence>
<dbReference type="Proteomes" id="UP000034279">
    <property type="component" value="Unassembled WGS sequence"/>
</dbReference>
<dbReference type="RefSeq" id="WP_052735995.1">
    <property type="nucleotide sequence ID" value="NZ_JJPI01000019.1"/>
</dbReference>
<reference evidence="5 6" key="1">
    <citation type="journal article" date="2015" name="ISME J.">
        <title>Genomic and phenotypic differentiation among Methanosarcina mazei populations from Columbia River sediment.</title>
        <authorList>
            <person name="Youngblut N.D."/>
            <person name="Wirth J.S."/>
            <person name="Henriksen J.R."/>
            <person name="Smith M."/>
            <person name="Simon H."/>
            <person name="Metcalf W.W."/>
            <person name="Whitaker R.J."/>
        </authorList>
    </citation>
    <scope>NUCLEOTIDE SEQUENCE [LARGE SCALE GENOMIC DNA]</scope>
    <source>
        <strain evidence="3 5">3.F.T.1A.1</strain>
        <strain evidence="2 6">3.F.T.1A.2</strain>
        <strain evidence="4 7">3.F.T.1A.4</strain>
    </source>
</reference>
<protein>
    <recommendedName>
        <fullName evidence="1">Glycosyltransferase subfamily 4-like N-terminal domain-containing protein</fullName>
    </recommendedName>
</protein>
<dbReference type="PANTHER" id="PTHR12526">
    <property type="entry name" value="GLYCOSYLTRANSFERASE"/>
    <property type="match status" value="1"/>
</dbReference>
<dbReference type="Proteomes" id="UP000034566">
    <property type="component" value="Unassembled WGS sequence"/>
</dbReference>
<evidence type="ECO:0000313" key="4">
    <source>
        <dbReference type="EMBL" id="KKG63403.1"/>
    </source>
</evidence>
<evidence type="ECO:0000313" key="5">
    <source>
        <dbReference type="Proteomes" id="UP000034188"/>
    </source>
</evidence>
<dbReference type="AlphaFoldDB" id="A0A0F8IIU2"/>
<dbReference type="SUPFAM" id="SSF53756">
    <property type="entry name" value="UDP-Glycosyltransferase/glycogen phosphorylase"/>
    <property type="match status" value="1"/>
</dbReference>
<organism evidence="4 7">
    <name type="scientific">Methanosarcina mazei</name>
    <name type="common">Methanosarcina frisia</name>
    <dbReference type="NCBI Taxonomy" id="2209"/>
    <lineage>
        <taxon>Archaea</taxon>
        <taxon>Methanobacteriati</taxon>
        <taxon>Methanobacteriota</taxon>
        <taxon>Stenosarchaea group</taxon>
        <taxon>Methanomicrobia</taxon>
        <taxon>Methanosarcinales</taxon>
        <taxon>Methanosarcinaceae</taxon>
        <taxon>Methanosarcina</taxon>
    </lineage>
</organism>
<gene>
    <name evidence="3" type="ORF">DU33_19505</name>
    <name evidence="4" type="ORF">DU45_20290</name>
    <name evidence="2" type="ORF">DU64_05290</name>
</gene>
<proteinExistence type="predicted"/>
<name>A0A0F8IIU2_METMZ</name>
<comment type="caution">
    <text evidence="4">The sequence shown here is derived from an EMBL/GenBank/DDBJ whole genome shotgun (WGS) entry which is preliminary data.</text>
</comment>
<dbReference type="CDD" id="cd03801">
    <property type="entry name" value="GT4_PimA-like"/>
    <property type="match status" value="1"/>
</dbReference>
<dbReference type="EMBL" id="JJPK01000038">
    <property type="protein sequence ID" value="KKG63403.1"/>
    <property type="molecule type" value="Genomic_DNA"/>
</dbReference>
<dbReference type="InterPro" id="IPR028098">
    <property type="entry name" value="Glyco_trans_4-like_N"/>
</dbReference>
<sequence>MRILYFIPNCSGGMFHYSTQLINNVSNHVSKNENKVSVIVNNCNSKLLTEDVEIEKIPINKKTLLRAHINIFSFIKNYNPDIIHFTDFHYLLAPLILYIKKYNVIITAHDVSLHPGSDTLINNLFLKIYLGMGDRIIVHGDEIKNKLLDKGFKESDVVVIPHGDYSFFKSFNNDSYESKEASKILFFGRILDYKGLDWLLRAMKIINEHYPHQKLVIAGDGNLDQYLPLISQLNEQNVEIHNYYIPDEDVYKFFETASVVVLPYIEASQSGIIPIAYSFRKPVVATKVGAIPDVVIDGKTGFLVPPKDENALAESIVTLLQNDQLRIEMGETGYRFSIENLSWGNIAKKHMDLYKNLPPR</sequence>